<dbReference type="InterPro" id="IPR011765">
    <property type="entry name" value="Pept_M16_N"/>
</dbReference>
<evidence type="ECO:0000256" key="5">
    <source>
        <dbReference type="ARBA" id="ARBA00022833"/>
    </source>
</evidence>
<comment type="caution">
    <text evidence="12">The sequence shown here is derived from an EMBL/GenBank/DDBJ whole genome shotgun (WGS) entry which is preliminary data.</text>
</comment>
<evidence type="ECO:0000256" key="4">
    <source>
        <dbReference type="ARBA" id="ARBA00022801"/>
    </source>
</evidence>
<feature type="domain" description="Peptidase M16 middle/third" evidence="10">
    <location>
        <begin position="392"/>
        <end position="675"/>
    </location>
</feature>
<dbReference type="GO" id="GO:0051603">
    <property type="term" value="P:proteolysis involved in protein catabolic process"/>
    <property type="evidence" value="ECO:0007669"/>
    <property type="project" value="TreeGrafter"/>
</dbReference>
<feature type="domain" description="Coenzyme PQQ synthesis protein F-like C-terminal lobe" evidence="11">
    <location>
        <begin position="783"/>
        <end position="881"/>
    </location>
</feature>
<dbReference type="Proteomes" id="UP000612746">
    <property type="component" value="Unassembled WGS sequence"/>
</dbReference>
<dbReference type="FunFam" id="3.30.830.10:FF:000005">
    <property type="entry name" value="nardilysin isoform X1"/>
    <property type="match status" value="1"/>
</dbReference>
<dbReference type="OrthoDB" id="952271at2759"/>
<evidence type="ECO:0000313" key="13">
    <source>
        <dbReference type="Proteomes" id="UP000612746"/>
    </source>
</evidence>
<dbReference type="GO" id="GO:0005739">
    <property type="term" value="C:mitochondrion"/>
    <property type="evidence" value="ECO:0007669"/>
    <property type="project" value="TreeGrafter"/>
</dbReference>
<evidence type="ECO:0000256" key="2">
    <source>
        <dbReference type="ARBA" id="ARBA00022670"/>
    </source>
</evidence>
<dbReference type="InterPro" id="IPR001431">
    <property type="entry name" value="Pept_M16_Zn_BS"/>
</dbReference>
<evidence type="ECO:0000259" key="10">
    <source>
        <dbReference type="Pfam" id="PF16187"/>
    </source>
</evidence>
<keyword evidence="5" id="KW-0862">Zinc</keyword>
<keyword evidence="13" id="KW-1185">Reference proteome</keyword>
<keyword evidence="3" id="KW-0479">Metal-binding</keyword>
<gene>
    <name evidence="12" type="ORF">INT44_002345</name>
</gene>
<feature type="domain" description="Peptidase M16 C-terminal" evidence="9">
    <location>
        <begin position="208"/>
        <end position="385"/>
    </location>
</feature>
<dbReference type="InterPro" id="IPR007863">
    <property type="entry name" value="Peptidase_M16_C"/>
</dbReference>
<dbReference type="Pfam" id="PF05193">
    <property type="entry name" value="Peptidase_M16_C"/>
    <property type="match status" value="1"/>
</dbReference>
<evidence type="ECO:0000256" key="3">
    <source>
        <dbReference type="ARBA" id="ARBA00022723"/>
    </source>
</evidence>
<dbReference type="InterPro" id="IPR011249">
    <property type="entry name" value="Metalloenz_LuxS/M16"/>
</dbReference>
<dbReference type="GO" id="GO:0046872">
    <property type="term" value="F:metal ion binding"/>
    <property type="evidence" value="ECO:0007669"/>
    <property type="project" value="UniProtKB-KW"/>
</dbReference>
<reference evidence="12" key="1">
    <citation type="submission" date="2020-12" db="EMBL/GenBank/DDBJ databases">
        <title>Metabolic potential, ecology and presence of endohyphal bacteria is reflected in genomic diversity of Mucoromycotina.</title>
        <authorList>
            <person name="Muszewska A."/>
            <person name="Okrasinska A."/>
            <person name="Steczkiewicz K."/>
            <person name="Drgas O."/>
            <person name="Orlowska M."/>
            <person name="Perlinska-Lenart U."/>
            <person name="Aleksandrzak-Piekarczyk T."/>
            <person name="Szatraj K."/>
            <person name="Zielenkiewicz U."/>
            <person name="Pilsyk S."/>
            <person name="Malc E."/>
            <person name="Mieczkowski P."/>
            <person name="Kruszewska J.S."/>
            <person name="Biernat P."/>
            <person name="Pawlowska J."/>
        </authorList>
    </citation>
    <scope>NUCLEOTIDE SEQUENCE</scope>
    <source>
        <strain evidence="12">WA0000051536</strain>
    </source>
</reference>
<evidence type="ECO:0000259" key="8">
    <source>
        <dbReference type="Pfam" id="PF00675"/>
    </source>
</evidence>
<evidence type="ECO:0000256" key="1">
    <source>
        <dbReference type="ARBA" id="ARBA00007261"/>
    </source>
</evidence>
<name>A0A8H7Q428_9FUNG</name>
<dbReference type="Pfam" id="PF16187">
    <property type="entry name" value="Peptidase_M16_M"/>
    <property type="match status" value="1"/>
</dbReference>
<accession>A0A8H7Q428</accession>
<protein>
    <submittedName>
        <fullName evidence="12">Uncharacterized protein</fullName>
    </submittedName>
</protein>
<dbReference type="Pfam" id="PF22456">
    <property type="entry name" value="PqqF-like_C_4"/>
    <property type="match status" value="1"/>
</dbReference>
<dbReference type="InterPro" id="IPR050626">
    <property type="entry name" value="Peptidase_M16"/>
</dbReference>
<feature type="domain" description="Peptidase M16 N-terminal" evidence="8">
    <location>
        <begin position="46"/>
        <end position="181"/>
    </location>
</feature>
<organism evidence="12 13">
    <name type="scientific">Umbelopsis vinacea</name>
    <dbReference type="NCBI Taxonomy" id="44442"/>
    <lineage>
        <taxon>Eukaryota</taxon>
        <taxon>Fungi</taxon>
        <taxon>Fungi incertae sedis</taxon>
        <taxon>Mucoromycota</taxon>
        <taxon>Mucoromycotina</taxon>
        <taxon>Umbelopsidomycetes</taxon>
        <taxon>Umbelopsidales</taxon>
        <taxon>Umbelopsidaceae</taxon>
        <taxon>Umbelopsis</taxon>
    </lineage>
</organism>
<dbReference type="GO" id="GO:0043171">
    <property type="term" value="P:peptide catabolic process"/>
    <property type="evidence" value="ECO:0007669"/>
    <property type="project" value="TreeGrafter"/>
</dbReference>
<evidence type="ECO:0000259" key="9">
    <source>
        <dbReference type="Pfam" id="PF05193"/>
    </source>
</evidence>
<comment type="similarity">
    <text evidence="1 7">Belongs to the peptidase M16 family.</text>
</comment>
<dbReference type="FunFam" id="3.30.830.10:FF:000004">
    <property type="entry name" value="Putative insulin-degrading enzyme"/>
    <property type="match status" value="1"/>
</dbReference>
<keyword evidence="4" id="KW-0378">Hydrolase</keyword>
<sequence>MPSTTDGWSRSLNGSHHIFTAHEFEKPDNDDRQYRLIRLPNQLEALLIHDASTDKASAALDVHVGNLSDPDHLEGLAHFCEHLLFMGTSKYPKENDYFQYCSEHTGHSNAYTDSEHTNFYFEVGADYLQGALDRFAQFFISPLFSESCTERELKAVDSEHKKNLQTDGWRLHELEKSLTNPNHPFSKFGTGNLHTLKYNPEKLGLNIRDELLRFHDTYYSSNIMKLCVLGKESLDELAEWVLDKFQHVPNKNIQPPVFEGHPLTEKELMKQVYVMPVKDYRCLDLTFPFPYQQPYFRIQPGHYLSHLIGHEGAGSILCYLKRKGWANYLSSGPVAGGINFDFFKVSIDLTEDGLAHYEDVVATVFQYIHMLKRTGVQENIFREVQSLAQLSFKFRENFPPSQYTSLLVEQMHQNYPREWIISASSLIREYDADLIQDNLAWLDEKAFRLTLTTRKLPPGIELTKREQWYETEYEEMPMQQSIIDAIRMMSPIEELHYPGMNEFIPTNFVTNRCQIDTKQKKPELIKDTPTLRLWHKKDDTFWVPRTNMWILLRNPSADVSPANSVRTKLYTELLVDSLNVYAYDAEVAGLLYYVDEHSGGILLDIGGYSQKLPLLLRKVLMQMRNFTVEPSRFKLIKEQLIRSYKNFALEPPYQLALFHLSHITHERLWTPEEKLLELESVTSQDIQDYYPTILSDLFIEVLVHGNAFAKEAIGMTDMIESILKPRAFSPGQLSQPRTLNLPEGSRYVFTSKLMDESNVNSAIEYFVQICDATDIPSRARLSLVAQIMQEPCFDQLRTKEQLGYLVFSGIRKQIANMGLRFIIQSEKDTIYLENRIEEFLDSLKTIIENLTENEYLAQVNSLIADILEKDKNMGQEGIRYWSEIQYGTYDFAQVDEDVVELRTISKASLLEFFNTYVHYSSPIVRKISTHIQSQKQPVNIKPKINIESLYVCLNSQGVTKYNLSDLETTVQSCESGAPTEDVLRKLLKDETKANENEIERLISKLVSILKIDSTGSSGTLVSVTPPTGDGHINPSVAITNRDHTQLPAGNIEIDDFTLRSLKARMN</sequence>
<dbReference type="PANTHER" id="PTHR43690:SF18">
    <property type="entry name" value="INSULIN-DEGRADING ENZYME-RELATED"/>
    <property type="match status" value="1"/>
</dbReference>
<keyword evidence="6" id="KW-0482">Metalloprotease</keyword>
<proteinExistence type="inferred from homology"/>
<evidence type="ECO:0000256" key="7">
    <source>
        <dbReference type="RuleBase" id="RU004447"/>
    </source>
</evidence>
<evidence type="ECO:0000256" key="6">
    <source>
        <dbReference type="ARBA" id="ARBA00023049"/>
    </source>
</evidence>
<dbReference type="FunFam" id="3.30.830.10:FF:000003">
    <property type="entry name" value="Insulin-degrading enzyme"/>
    <property type="match status" value="1"/>
</dbReference>
<dbReference type="Gene3D" id="3.30.830.10">
    <property type="entry name" value="Metalloenzyme, LuxS/M16 peptidase-like"/>
    <property type="match status" value="4"/>
</dbReference>
<dbReference type="InterPro" id="IPR054734">
    <property type="entry name" value="PqqF-like_C_4"/>
</dbReference>
<evidence type="ECO:0000259" key="11">
    <source>
        <dbReference type="Pfam" id="PF22456"/>
    </source>
</evidence>
<dbReference type="Pfam" id="PF00675">
    <property type="entry name" value="Peptidase_M16"/>
    <property type="match status" value="1"/>
</dbReference>
<dbReference type="PANTHER" id="PTHR43690">
    <property type="entry name" value="NARDILYSIN"/>
    <property type="match status" value="1"/>
</dbReference>
<keyword evidence="2" id="KW-0645">Protease</keyword>
<dbReference type="EMBL" id="JAEPRA010000005">
    <property type="protein sequence ID" value="KAG2185552.1"/>
    <property type="molecule type" value="Genomic_DNA"/>
</dbReference>
<dbReference type="PROSITE" id="PS00143">
    <property type="entry name" value="INSULINASE"/>
    <property type="match status" value="1"/>
</dbReference>
<dbReference type="GO" id="GO:0004222">
    <property type="term" value="F:metalloendopeptidase activity"/>
    <property type="evidence" value="ECO:0007669"/>
    <property type="project" value="InterPro"/>
</dbReference>
<dbReference type="InterPro" id="IPR032632">
    <property type="entry name" value="Peptidase_M16_M"/>
</dbReference>
<dbReference type="GO" id="GO:0005829">
    <property type="term" value="C:cytosol"/>
    <property type="evidence" value="ECO:0007669"/>
    <property type="project" value="TreeGrafter"/>
</dbReference>
<dbReference type="SUPFAM" id="SSF63411">
    <property type="entry name" value="LuxS/MPP-like metallohydrolase"/>
    <property type="match status" value="4"/>
</dbReference>
<evidence type="ECO:0000313" key="12">
    <source>
        <dbReference type="EMBL" id="KAG2185552.1"/>
    </source>
</evidence>
<dbReference type="AlphaFoldDB" id="A0A8H7Q428"/>